<dbReference type="Proteomes" id="UP001607151">
    <property type="component" value="Unassembled WGS sequence"/>
</dbReference>
<sequence length="207" mass="23148">MTMVVGLTGGIGSGKTTIANLFHDQFGIEIIDADVVAREVVEPGTRGLNAIAEYFGEQVLTSEGELDRAALRERIFSNVDEKKWLNNLLHPLIRQSITQQLSKVSSDYSLLVVPLLVENSWQPMIDRLLVIDVQPETQIARTRQRDGVSEDQVHSILASQASREERLSFADDVINNDAPLNEQTKQKLLSQVTVLHKKYLALSHSYL</sequence>
<evidence type="ECO:0000256" key="3">
    <source>
        <dbReference type="ARBA" id="ARBA00022840"/>
    </source>
</evidence>
<protein>
    <recommendedName>
        <fullName evidence="5 6">Dephospho-CoA kinase</fullName>
        <ecNumber evidence="5 6">2.7.1.24</ecNumber>
    </recommendedName>
    <alternativeName>
        <fullName evidence="5">Dephosphocoenzyme A kinase</fullName>
    </alternativeName>
</protein>
<dbReference type="Gene3D" id="3.40.50.300">
    <property type="entry name" value="P-loop containing nucleotide triphosphate hydrolases"/>
    <property type="match status" value="1"/>
</dbReference>
<keyword evidence="5" id="KW-0963">Cytoplasm</keyword>
<dbReference type="NCBIfam" id="TIGR00152">
    <property type="entry name" value="dephospho-CoA kinase"/>
    <property type="match status" value="1"/>
</dbReference>
<comment type="catalytic activity">
    <reaction evidence="5">
        <text>3'-dephospho-CoA + ATP = ADP + CoA + H(+)</text>
        <dbReference type="Rhea" id="RHEA:18245"/>
        <dbReference type="ChEBI" id="CHEBI:15378"/>
        <dbReference type="ChEBI" id="CHEBI:30616"/>
        <dbReference type="ChEBI" id="CHEBI:57287"/>
        <dbReference type="ChEBI" id="CHEBI:57328"/>
        <dbReference type="ChEBI" id="CHEBI:456216"/>
        <dbReference type="EC" id="2.7.1.24"/>
    </reaction>
</comment>
<feature type="binding site" evidence="5">
    <location>
        <begin position="12"/>
        <end position="17"/>
    </location>
    <ligand>
        <name>ATP</name>
        <dbReference type="ChEBI" id="CHEBI:30616"/>
    </ligand>
</feature>
<name>A0ABW7IS13_9VIBR</name>
<evidence type="ECO:0000313" key="8">
    <source>
        <dbReference type="Proteomes" id="UP001607151"/>
    </source>
</evidence>
<dbReference type="RefSeq" id="WP_089138442.1">
    <property type="nucleotide sequence ID" value="NZ_AP018685.1"/>
</dbReference>
<keyword evidence="5 7" id="KW-0808">Transferase</keyword>
<keyword evidence="8" id="KW-1185">Reference proteome</keyword>
<keyword evidence="4 5" id="KW-0173">Coenzyme A biosynthesis</keyword>
<evidence type="ECO:0000256" key="4">
    <source>
        <dbReference type="ARBA" id="ARBA00022993"/>
    </source>
</evidence>
<dbReference type="EC" id="2.7.1.24" evidence="5 6"/>
<dbReference type="GO" id="GO:0004140">
    <property type="term" value="F:dephospho-CoA kinase activity"/>
    <property type="evidence" value="ECO:0007669"/>
    <property type="project" value="UniProtKB-EC"/>
</dbReference>
<evidence type="ECO:0000256" key="1">
    <source>
        <dbReference type="ARBA" id="ARBA00009018"/>
    </source>
</evidence>
<comment type="function">
    <text evidence="5">Catalyzes the phosphorylation of the 3'-hydroxyl group of dephosphocoenzyme A to form coenzyme A.</text>
</comment>
<dbReference type="SUPFAM" id="SSF52540">
    <property type="entry name" value="P-loop containing nucleoside triphosphate hydrolases"/>
    <property type="match status" value="1"/>
</dbReference>
<evidence type="ECO:0000313" key="7">
    <source>
        <dbReference type="EMBL" id="MFH0264421.1"/>
    </source>
</evidence>
<evidence type="ECO:0000256" key="2">
    <source>
        <dbReference type="ARBA" id="ARBA00022741"/>
    </source>
</evidence>
<keyword evidence="3 5" id="KW-0067">ATP-binding</keyword>
<dbReference type="HAMAP" id="MF_00376">
    <property type="entry name" value="Dephospho_CoA_kinase"/>
    <property type="match status" value="1"/>
</dbReference>
<dbReference type="EMBL" id="JBIHSN010000002">
    <property type="protein sequence ID" value="MFH0264421.1"/>
    <property type="molecule type" value="Genomic_DNA"/>
</dbReference>
<evidence type="ECO:0000256" key="6">
    <source>
        <dbReference type="NCBIfam" id="TIGR00152"/>
    </source>
</evidence>
<keyword evidence="2 5" id="KW-0547">Nucleotide-binding</keyword>
<dbReference type="CDD" id="cd02022">
    <property type="entry name" value="DPCK"/>
    <property type="match status" value="1"/>
</dbReference>
<comment type="pathway">
    <text evidence="5">Cofactor biosynthesis; coenzyme A biosynthesis; CoA from (R)-pantothenate: step 5/5.</text>
</comment>
<dbReference type="Pfam" id="PF01121">
    <property type="entry name" value="CoaE"/>
    <property type="match status" value="1"/>
</dbReference>
<gene>
    <name evidence="5 7" type="primary">coaE</name>
    <name evidence="7" type="ORF">ACGRQ9_02700</name>
</gene>
<evidence type="ECO:0000256" key="5">
    <source>
        <dbReference type="HAMAP-Rule" id="MF_00376"/>
    </source>
</evidence>
<dbReference type="PANTHER" id="PTHR10695:SF46">
    <property type="entry name" value="BIFUNCTIONAL COENZYME A SYNTHASE-RELATED"/>
    <property type="match status" value="1"/>
</dbReference>
<accession>A0ABW7IS13</accession>
<dbReference type="InterPro" id="IPR027417">
    <property type="entry name" value="P-loop_NTPase"/>
</dbReference>
<dbReference type="PROSITE" id="PS51219">
    <property type="entry name" value="DPCK"/>
    <property type="match status" value="1"/>
</dbReference>
<comment type="subcellular location">
    <subcellularLocation>
        <location evidence="5">Cytoplasm</location>
    </subcellularLocation>
</comment>
<comment type="caution">
    <text evidence="7">The sequence shown here is derived from an EMBL/GenBank/DDBJ whole genome shotgun (WGS) entry which is preliminary data.</text>
</comment>
<proteinExistence type="inferred from homology"/>
<reference evidence="7 8" key="1">
    <citation type="submission" date="2024-10" db="EMBL/GenBank/DDBJ databases">
        <authorList>
            <person name="Yibar A."/>
            <person name="Saticioglu I.B."/>
            <person name="Duman M."/>
            <person name="Ajmi N."/>
            <person name="Gurler F."/>
            <person name="Ay H."/>
            <person name="Onuk E."/>
            <person name="Guler S."/>
            <person name="Romalde J.L."/>
        </authorList>
    </citation>
    <scope>NUCLEOTIDE SEQUENCE [LARGE SCALE GENOMIC DNA]</scope>
    <source>
        <strain evidence="7 8">14-MA-B</strain>
    </source>
</reference>
<dbReference type="InterPro" id="IPR001977">
    <property type="entry name" value="Depp_CoAkinase"/>
</dbReference>
<comment type="similarity">
    <text evidence="1 5">Belongs to the CoaE family.</text>
</comment>
<keyword evidence="5 7" id="KW-0418">Kinase</keyword>
<organism evidence="7 8">
    <name type="scientific">Vibrio rumoiensis</name>
    <dbReference type="NCBI Taxonomy" id="76258"/>
    <lineage>
        <taxon>Bacteria</taxon>
        <taxon>Pseudomonadati</taxon>
        <taxon>Pseudomonadota</taxon>
        <taxon>Gammaproteobacteria</taxon>
        <taxon>Vibrionales</taxon>
        <taxon>Vibrionaceae</taxon>
        <taxon>Vibrio</taxon>
    </lineage>
</organism>
<dbReference type="PANTHER" id="PTHR10695">
    <property type="entry name" value="DEPHOSPHO-COA KINASE-RELATED"/>
    <property type="match status" value="1"/>
</dbReference>